<dbReference type="KEGG" id="hts:HMJ29_17730"/>
<name>A0A6M6BLE5_9BACT</name>
<protein>
    <submittedName>
        <fullName evidence="2">Uncharacterized protein</fullName>
    </submittedName>
</protein>
<evidence type="ECO:0000313" key="3">
    <source>
        <dbReference type="Proteomes" id="UP000501623"/>
    </source>
</evidence>
<evidence type="ECO:0000256" key="1">
    <source>
        <dbReference type="SAM" id="MobiDB-lite"/>
    </source>
</evidence>
<accession>A0A6M6BLE5</accession>
<feature type="region of interest" description="Disordered" evidence="1">
    <location>
        <begin position="85"/>
        <end position="114"/>
    </location>
</feature>
<dbReference type="AlphaFoldDB" id="A0A6M6BLE5"/>
<reference evidence="2 3" key="1">
    <citation type="submission" date="2020-05" db="EMBL/GenBank/DDBJ databases">
        <title>Complete genome sequence of Hymenobacter sp. TS19 in Coasted Sand Dune.</title>
        <authorList>
            <person name="Lee J.-H."/>
            <person name="Jung J.-H."/>
            <person name="Jeong S."/>
            <person name="Zhao L."/>
            <person name="Kim M.-K."/>
            <person name="Seo H.-S."/>
            <person name="Lim S."/>
        </authorList>
    </citation>
    <scope>NUCLEOTIDE SEQUENCE [LARGE SCALE GENOMIC DNA]</scope>
    <source>
        <strain evidence="2 3">TS19</strain>
    </source>
</reference>
<dbReference type="Proteomes" id="UP000501623">
    <property type="component" value="Chromosome"/>
</dbReference>
<gene>
    <name evidence="2" type="ORF">HMJ29_17730</name>
</gene>
<dbReference type="EMBL" id="CP053538">
    <property type="protein sequence ID" value="QJX48658.1"/>
    <property type="molecule type" value="Genomic_DNA"/>
</dbReference>
<sequence length="114" mass="12064">MPTSPTRVTNSLYMQCIVDQNVPAAYVPVLQNQVAAICQASGMPGLQSQIVANPLVFAIQEIRYTVHPQGVLVQLGLNVVYRPDSGTSKSEASAIVLPSPEKSLDPADASSDTP</sequence>
<dbReference type="RefSeq" id="WP_171592746.1">
    <property type="nucleotide sequence ID" value="NZ_CP053538.1"/>
</dbReference>
<organism evidence="2 3">
    <name type="scientific">Hymenobacter taeanensis</name>
    <dbReference type="NCBI Taxonomy" id="2735321"/>
    <lineage>
        <taxon>Bacteria</taxon>
        <taxon>Pseudomonadati</taxon>
        <taxon>Bacteroidota</taxon>
        <taxon>Cytophagia</taxon>
        <taxon>Cytophagales</taxon>
        <taxon>Hymenobacteraceae</taxon>
        <taxon>Hymenobacter</taxon>
    </lineage>
</organism>
<keyword evidence="3" id="KW-1185">Reference proteome</keyword>
<evidence type="ECO:0000313" key="2">
    <source>
        <dbReference type="EMBL" id="QJX48658.1"/>
    </source>
</evidence>
<proteinExistence type="predicted"/>